<evidence type="ECO:0000256" key="5">
    <source>
        <dbReference type="ARBA" id="ARBA00022989"/>
    </source>
</evidence>
<dbReference type="EMBL" id="UINC01003651">
    <property type="protein sequence ID" value="SVA08157.1"/>
    <property type="molecule type" value="Genomic_DNA"/>
</dbReference>
<evidence type="ECO:0008006" key="9">
    <source>
        <dbReference type="Google" id="ProtNLM"/>
    </source>
</evidence>
<keyword evidence="2" id="KW-0813">Transport</keyword>
<reference evidence="8" key="1">
    <citation type="submission" date="2018-05" db="EMBL/GenBank/DDBJ databases">
        <authorList>
            <person name="Lanie J.A."/>
            <person name="Ng W.-L."/>
            <person name="Kazmierczak K.M."/>
            <person name="Andrzejewski T.M."/>
            <person name="Davidsen T.M."/>
            <person name="Wayne K.J."/>
            <person name="Tettelin H."/>
            <person name="Glass J.I."/>
            <person name="Rusch D."/>
            <person name="Podicherti R."/>
            <person name="Tsui H.-C.T."/>
            <person name="Winkler M.E."/>
        </authorList>
    </citation>
    <scope>NUCLEOTIDE SEQUENCE</scope>
</reference>
<dbReference type="NCBIfam" id="TIGR00795">
    <property type="entry name" value="lctP"/>
    <property type="match status" value="1"/>
</dbReference>
<dbReference type="Pfam" id="PF02652">
    <property type="entry name" value="Lactate_perm"/>
    <property type="match status" value="1"/>
</dbReference>
<feature type="transmembrane region" description="Helical" evidence="7">
    <location>
        <begin position="222"/>
        <end position="241"/>
    </location>
</feature>
<evidence type="ECO:0000256" key="7">
    <source>
        <dbReference type="SAM" id="Phobius"/>
    </source>
</evidence>
<evidence type="ECO:0000313" key="8">
    <source>
        <dbReference type="EMBL" id="SVA08157.1"/>
    </source>
</evidence>
<name>A0A381T0E8_9ZZZZ</name>
<dbReference type="AlphaFoldDB" id="A0A381T0E8"/>
<protein>
    <recommendedName>
        <fullName evidence="9">L-lactate permease</fullName>
    </recommendedName>
</protein>
<feature type="transmembrane region" description="Helical" evidence="7">
    <location>
        <begin position="355"/>
        <end position="377"/>
    </location>
</feature>
<feature type="transmembrane region" description="Helical" evidence="7">
    <location>
        <begin position="154"/>
        <end position="185"/>
    </location>
</feature>
<keyword evidence="3" id="KW-1003">Cell membrane</keyword>
<dbReference type="PANTHER" id="PTHR30003:SF0">
    <property type="entry name" value="GLYCOLATE PERMEASE GLCA-RELATED"/>
    <property type="match status" value="1"/>
</dbReference>
<keyword evidence="6 7" id="KW-0472">Membrane</keyword>
<feature type="transmembrane region" description="Helical" evidence="7">
    <location>
        <begin position="248"/>
        <end position="268"/>
    </location>
</feature>
<feature type="transmembrane region" description="Helical" evidence="7">
    <location>
        <begin position="519"/>
        <end position="540"/>
    </location>
</feature>
<feature type="transmembrane region" description="Helical" evidence="7">
    <location>
        <begin position="115"/>
        <end position="134"/>
    </location>
</feature>
<feature type="transmembrane region" description="Helical" evidence="7">
    <location>
        <begin position="12"/>
        <end position="32"/>
    </location>
</feature>
<comment type="subcellular location">
    <subcellularLocation>
        <location evidence="1">Cell membrane</location>
        <topology evidence="1">Multi-pass membrane protein</topology>
    </subcellularLocation>
</comment>
<dbReference type="InterPro" id="IPR003804">
    <property type="entry name" value="Lactate_perm"/>
</dbReference>
<sequence length="543" mass="56526">MWEQDYMPVAGNLLYSTLVAAVPLVILFYMLGVKRKPSWIAGLSALGVALVLAVGIYGMPAPQAGASMVYGAAFGLFPIGWIVIASLILYRVTVDTGKFEIIKDSIGSLSDDRRLQAILIGFAFGAFIEGAAGFGTPVAVAAAMLTGLGFSPFYAAFICLLANTAPVAFGSLGIPVVTLSGVTGLDEGALSSMTGRLCALIAIIIPAYMVVVMSGFKRAFEVLPAILACSVTFAGVLFYVTNTQGPDLAVILASIAALAALVLVMKVWQPSQIFRLEDDVEVSATRKTHTTGEVVSAWSPYILLVAFVLAWRYPPIQAALNSVAGSFPVPGLHETIMRVPPITPDPSPYAAVYGFPWLSAAGTSCFLSAFAASLLLGMSPGKFVGIVGAVLKQLSKPLLTIASVLALAFLMNYGGMTSTLGLAFAATGSLYPFFSAMLGWTGVFLTGSDTSSNALFGTLQVVTANALGLNPVLTASTNAATGVMGKMISLQSIAVAVAATGMASSQEGRLFRVTLKHSIILALFMAGVTMLFAYVLPQFVPQG</sequence>
<feature type="transmembrane region" description="Helical" evidence="7">
    <location>
        <begin position="39"/>
        <end position="57"/>
    </location>
</feature>
<feature type="transmembrane region" description="Helical" evidence="7">
    <location>
        <begin position="69"/>
        <end position="94"/>
    </location>
</feature>
<dbReference type="GO" id="GO:0005886">
    <property type="term" value="C:plasma membrane"/>
    <property type="evidence" value="ECO:0007669"/>
    <property type="project" value="UniProtKB-SubCell"/>
</dbReference>
<feature type="transmembrane region" description="Helical" evidence="7">
    <location>
        <begin position="398"/>
        <end position="416"/>
    </location>
</feature>
<evidence type="ECO:0000256" key="2">
    <source>
        <dbReference type="ARBA" id="ARBA00022448"/>
    </source>
</evidence>
<evidence type="ECO:0000256" key="4">
    <source>
        <dbReference type="ARBA" id="ARBA00022692"/>
    </source>
</evidence>
<evidence type="ECO:0000256" key="1">
    <source>
        <dbReference type="ARBA" id="ARBA00004651"/>
    </source>
</evidence>
<dbReference type="GO" id="GO:0015129">
    <property type="term" value="F:lactate transmembrane transporter activity"/>
    <property type="evidence" value="ECO:0007669"/>
    <property type="project" value="InterPro"/>
</dbReference>
<evidence type="ECO:0000256" key="3">
    <source>
        <dbReference type="ARBA" id="ARBA00022475"/>
    </source>
</evidence>
<keyword evidence="5 7" id="KW-1133">Transmembrane helix</keyword>
<dbReference type="GO" id="GO:0015295">
    <property type="term" value="F:solute:proton symporter activity"/>
    <property type="evidence" value="ECO:0007669"/>
    <property type="project" value="TreeGrafter"/>
</dbReference>
<evidence type="ECO:0000256" key="6">
    <source>
        <dbReference type="ARBA" id="ARBA00023136"/>
    </source>
</evidence>
<keyword evidence="4 7" id="KW-0812">Transmembrane</keyword>
<accession>A0A381T0E8</accession>
<gene>
    <name evidence="8" type="ORF">METZ01_LOCUS61011</name>
</gene>
<feature type="transmembrane region" description="Helical" evidence="7">
    <location>
        <begin position="422"/>
        <end position="445"/>
    </location>
</feature>
<feature type="transmembrane region" description="Helical" evidence="7">
    <location>
        <begin position="197"/>
        <end position="216"/>
    </location>
</feature>
<organism evidence="8">
    <name type="scientific">marine metagenome</name>
    <dbReference type="NCBI Taxonomy" id="408172"/>
    <lineage>
        <taxon>unclassified sequences</taxon>
        <taxon>metagenomes</taxon>
        <taxon>ecological metagenomes</taxon>
    </lineage>
</organism>
<proteinExistence type="predicted"/>
<dbReference type="PANTHER" id="PTHR30003">
    <property type="entry name" value="L-LACTATE PERMEASE"/>
    <property type="match status" value="1"/>
</dbReference>